<dbReference type="EMBL" id="BAABME010000473">
    <property type="protein sequence ID" value="GAA0143080.1"/>
    <property type="molecule type" value="Genomic_DNA"/>
</dbReference>
<dbReference type="Gene3D" id="2.40.330.10">
    <property type="entry name" value="DNA-binding pseudobarrel domain"/>
    <property type="match status" value="1"/>
</dbReference>
<dbReference type="InterPro" id="IPR003340">
    <property type="entry name" value="B3_DNA-bd"/>
</dbReference>
<comment type="caution">
    <text evidence="7">The sequence shown here is derived from an EMBL/GenBank/DDBJ whole genome shotgun (WGS) entry which is preliminary data.</text>
</comment>
<dbReference type="InterPro" id="IPR015300">
    <property type="entry name" value="DNA-bd_pseudobarrel_sf"/>
</dbReference>
<dbReference type="GO" id="GO:0003677">
    <property type="term" value="F:DNA binding"/>
    <property type="evidence" value="ECO:0007669"/>
    <property type="project" value="UniProtKB-KW"/>
</dbReference>
<evidence type="ECO:0000256" key="2">
    <source>
        <dbReference type="ARBA" id="ARBA00023015"/>
    </source>
</evidence>
<keyword evidence="8" id="KW-1185">Reference proteome</keyword>
<gene>
    <name evidence="7" type="ORF">LIER_03845</name>
</gene>
<dbReference type="PROSITE" id="PS50863">
    <property type="entry name" value="B3"/>
    <property type="match status" value="1"/>
</dbReference>
<dbReference type="PANTHER" id="PTHR31140">
    <property type="entry name" value="B3 DOMAIN-CONTAINING TRANSCRIPTION FACTOR ABI3"/>
    <property type="match status" value="1"/>
</dbReference>
<dbReference type="Proteomes" id="UP001454036">
    <property type="component" value="Unassembled WGS sequence"/>
</dbReference>
<organism evidence="7 8">
    <name type="scientific">Lithospermum erythrorhizon</name>
    <name type="common">Purple gromwell</name>
    <name type="synonym">Lithospermum officinale var. erythrorhizon</name>
    <dbReference type="NCBI Taxonomy" id="34254"/>
    <lineage>
        <taxon>Eukaryota</taxon>
        <taxon>Viridiplantae</taxon>
        <taxon>Streptophyta</taxon>
        <taxon>Embryophyta</taxon>
        <taxon>Tracheophyta</taxon>
        <taxon>Spermatophyta</taxon>
        <taxon>Magnoliopsida</taxon>
        <taxon>eudicotyledons</taxon>
        <taxon>Gunneridae</taxon>
        <taxon>Pentapetalae</taxon>
        <taxon>asterids</taxon>
        <taxon>lamiids</taxon>
        <taxon>Boraginales</taxon>
        <taxon>Boraginaceae</taxon>
        <taxon>Boraginoideae</taxon>
        <taxon>Lithospermeae</taxon>
        <taxon>Lithospermum</taxon>
    </lineage>
</organism>
<evidence type="ECO:0000256" key="4">
    <source>
        <dbReference type="ARBA" id="ARBA00023163"/>
    </source>
</evidence>
<keyword evidence="5" id="KW-0539">Nucleus</keyword>
<keyword evidence="3 7" id="KW-0238">DNA-binding</keyword>
<dbReference type="SMART" id="SM01019">
    <property type="entry name" value="B3"/>
    <property type="match status" value="1"/>
</dbReference>
<evidence type="ECO:0000256" key="3">
    <source>
        <dbReference type="ARBA" id="ARBA00023125"/>
    </source>
</evidence>
<feature type="domain" description="TF-B3" evidence="6">
    <location>
        <begin position="97"/>
        <end position="209"/>
    </location>
</feature>
<dbReference type="InterPro" id="IPR044800">
    <property type="entry name" value="LEC2-like"/>
</dbReference>
<accession>A0AAV3NUL7</accession>
<dbReference type="PANTHER" id="PTHR31140:SF58">
    <property type="entry name" value="DNA-BINDING PROTEIN RAV1"/>
    <property type="match status" value="1"/>
</dbReference>
<dbReference type="GO" id="GO:0005634">
    <property type="term" value="C:nucleus"/>
    <property type="evidence" value="ECO:0007669"/>
    <property type="project" value="UniProtKB-SubCell"/>
</dbReference>
<evidence type="ECO:0000313" key="8">
    <source>
        <dbReference type="Proteomes" id="UP001454036"/>
    </source>
</evidence>
<evidence type="ECO:0000313" key="7">
    <source>
        <dbReference type="EMBL" id="GAA0143080.1"/>
    </source>
</evidence>
<keyword evidence="4" id="KW-0804">Transcription</keyword>
<dbReference type="GO" id="GO:0003700">
    <property type="term" value="F:DNA-binding transcription factor activity"/>
    <property type="evidence" value="ECO:0007669"/>
    <property type="project" value="InterPro"/>
</dbReference>
<comment type="subcellular location">
    <subcellularLocation>
        <location evidence="1">Nucleus</location>
    </subcellularLocation>
</comment>
<reference evidence="7 8" key="1">
    <citation type="submission" date="2024-01" db="EMBL/GenBank/DDBJ databases">
        <title>The complete chloroplast genome sequence of Lithospermum erythrorhizon: insights into the phylogenetic relationship among Boraginaceae species and the maternal lineages of purple gromwells.</title>
        <authorList>
            <person name="Okada T."/>
            <person name="Watanabe K."/>
        </authorList>
    </citation>
    <scope>NUCLEOTIDE SEQUENCE [LARGE SCALE GENOMIC DNA]</scope>
</reference>
<dbReference type="SUPFAM" id="SSF101936">
    <property type="entry name" value="DNA-binding pseudobarrel domain"/>
    <property type="match status" value="1"/>
</dbReference>
<sequence>MDKEEQEQSVTSDNSVTSLAGNGFNSRIRLHDHLKKNEFMAASSRFKGVSCQNNGHWGAQIYVNQQILVMIKDGSYINKFSEPESNPVVGMMGQELFQKELTPSDVGKLNRLVIPRKFAVKYFPSICKNPPEKNGDVVPGVEDTDLYFYDRSRRSWKFRYCYWRSSQSFVFTRGWNRFVKEKGLKSKDVVVFSFLEDNHMIDVIYTDAARNNVADDDASGLGIEATKVSNGVVDSFTEEDIQMGEVEEDNIFGQTIDFFANETMIKKQKGLRLFGVQIV</sequence>
<keyword evidence="2" id="KW-0805">Transcription regulation</keyword>
<evidence type="ECO:0000256" key="5">
    <source>
        <dbReference type="ARBA" id="ARBA00023242"/>
    </source>
</evidence>
<protein>
    <submittedName>
        <fullName evidence="7">DNA-binding transcription factor</fullName>
    </submittedName>
</protein>
<evidence type="ECO:0000256" key="1">
    <source>
        <dbReference type="ARBA" id="ARBA00004123"/>
    </source>
</evidence>
<dbReference type="Pfam" id="PF02362">
    <property type="entry name" value="B3"/>
    <property type="match status" value="1"/>
</dbReference>
<name>A0AAV3NUL7_LITER</name>
<dbReference type="AlphaFoldDB" id="A0AAV3NUL7"/>
<proteinExistence type="predicted"/>
<dbReference type="CDD" id="cd10017">
    <property type="entry name" value="B3_DNA"/>
    <property type="match status" value="1"/>
</dbReference>
<evidence type="ECO:0000259" key="6">
    <source>
        <dbReference type="PROSITE" id="PS50863"/>
    </source>
</evidence>